<keyword evidence="2" id="KW-1185">Reference proteome</keyword>
<gene>
    <name evidence="1" type="ORF">T10_3695</name>
</gene>
<organism evidence="1 2">
    <name type="scientific">Trichinella papuae</name>
    <dbReference type="NCBI Taxonomy" id="268474"/>
    <lineage>
        <taxon>Eukaryota</taxon>
        <taxon>Metazoa</taxon>
        <taxon>Ecdysozoa</taxon>
        <taxon>Nematoda</taxon>
        <taxon>Enoplea</taxon>
        <taxon>Dorylaimia</taxon>
        <taxon>Trichinellida</taxon>
        <taxon>Trichinellidae</taxon>
        <taxon>Trichinella</taxon>
    </lineage>
</organism>
<dbReference type="Proteomes" id="UP000054843">
    <property type="component" value="Unassembled WGS sequence"/>
</dbReference>
<protein>
    <submittedName>
        <fullName evidence="1">Uncharacterized protein</fullName>
    </submittedName>
</protein>
<name>A0A0V1N9E2_9BILA</name>
<reference evidence="1 2" key="1">
    <citation type="submission" date="2015-01" db="EMBL/GenBank/DDBJ databases">
        <title>Evolution of Trichinella species and genotypes.</title>
        <authorList>
            <person name="Korhonen P.K."/>
            <person name="Edoardo P."/>
            <person name="Giuseppe L.R."/>
            <person name="Gasser R.B."/>
        </authorList>
    </citation>
    <scope>NUCLEOTIDE SEQUENCE [LARGE SCALE GENOMIC DNA]</scope>
    <source>
        <strain evidence="1">ISS1980</strain>
    </source>
</reference>
<dbReference type="AlphaFoldDB" id="A0A0V1N9E2"/>
<comment type="caution">
    <text evidence="1">The sequence shown here is derived from an EMBL/GenBank/DDBJ whole genome shotgun (WGS) entry which is preliminary data.</text>
</comment>
<accession>A0A0V1N9E2</accession>
<proteinExistence type="predicted"/>
<dbReference type="EMBL" id="JYDO01000002">
    <property type="protein sequence ID" value="KRZ80617.1"/>
    <property type="molecule type" value="Genomic_DNA"/>
</dbReference>
<evidence type="ECO:0000313" key="2">
    <source>
        <dbReference type="Proteomes" id="UP000054843"/>
    </source>
</evidence>
<evidence type="ECO:0000313" key="1">
    <source>
        <dbReference type="EMBL" id="KRZ80617.1"/>
    </source>
</evidence>
<sequence>MNLFILGVLYYIKVYLQYNLRSVEWMKNESDAHKSHRRTNARHDDRHLRRGSVQWSKLLDQRENIEMLKMMLVYEEKKTFLTFDENN</sequence>